<evidence type="ECO:0000259" key="4">
    <source>
        <dbReference type="SMART" id="SM00939"/>
    </source>
</evidence>
<dbReference type="PANTHER" id="PTHR43056">
    <property type="entry name" value="PEPTIDASE S9 PROLYL OLIGOPEPTIDASE"/>
    <property type="match status" value="1"/>
</dbReference>
<proteinExistence type="predicted"/>
<dbReference type="InterPro" id="IPR005674">
    <property type="entry name" value="CocE/Ser_esterase"/>
</dbReference>
<dbReference type="EMBL" id="QYRP01000002">
    <property type="protein sequence ID" value="RJS44874.1"/>
    <property type="molecule type" value="Genomic_DNA"/>
</dbReference>
<keyword evidence="2" id="KW-1133">Transmembrane helix</keyword>
<dbReference type="InterPro" id="IPR013736">
    <property type="entry name" value="Xaa-Pro_dipept_C"/>
</dbReference>
<dbReference type="Pfam" id="PF02129">
    <property type="entry name" value="Peptidase_S15"/>
    <property type="match status" value="1"/>
</dbReference>
<keyword evidence="2" id="KW-0812">Transmembrane</keyword>
<organism evidence="5 6">
    <name type="scientific">Nocardioides cavernaquae</name>
    <dbReference type="NCBI Taxonomy" id="2321396"/>
    <lineage>
        <taxon>Bacteria</taxon>
        <taxon>Bacillati</taxon>
        <taxon>Actinomycetota</taxon>
        <taxon>Actinomycetes</taxon>
        <taxon>Propionibacteriales</taxon>
        <taxon>Nocardioidaceae</taxon>
        <taxon>Nocardioides</taxon>
    </lineage>
</organism>
<feature type="transmembrane region" description="Helical" evidence="2">
    <location>
        <begin position="716"/>
        <end position="735"/>
    </location>
</feature>
<accession>A0A3A5HA10</accession>
<dbReference type="NCBIfam" id="TIGR00976">
    <property type="entry name" value="CocE_NonD"/>
    <property type="match status" value="1"/>
</dbReference>
<keyword evidence="1 5" id="KW-0378">Hydrolase</keyword>
<comment type="caution">
    <text evidence="5">The sequence shown here is derived from an EMBL/GenBank/DDBJ whole genome shotgun (WGS) entry which is preliminary data.</text>
</comment>
<reference evidence="6" key="1">
    <citation type="submission" date="2018-09" db="EMBL/GenBank/DDBJ databases">
        <authorList>
            <person name="Zhu H."/>
        </authorList>
    </citation>
    <scope>NUCLEOTIDE SEQUENCE [LARGE SCALE GENOMIC DNA]</scope>
    <source>
        <strain evidence="6">K1W22B-1</strain>
    </source>
</reference>
<dbReference type="Gene3D" id="1.10.3020.10">
    <property type="entry name" value="alpha-amino acid ester hydrolase ( Helical cap domain)"/>
    <property type="match status" value="1"/>
</dbReference>
<keyword evidence="2" id="KW-0472">Membrane</keyword>
<dbReference type="PANTHER" id="PTHR43056:SF10">
    <property type="entry name" value="COCE_NOND FAMILY, PUTATIVE (AFU_ORTHOLOGUE AFUA_7G00600)-RELATED"/>
    <property type="match status" value="1"/>
</dbReference>
<dbReference type="AlphaFoldDB" id="A0A3A5HA10"/>
<keyword evidence="6" id="KW-1185">Reference proteome</keyword>
<dbReference type="InterPro" id="IPR029058">
    <property type="entry name" value="AB_hydrolase_fold"/>
</dbReference>
<dbReference type="SUPFAM" id="SSF49785">
    <property type="entry name" value="Galactose-binding domain-like"/>
    <property type="match status" value="1"/>
</dbReference>
<gene>
    <name evidence="5" type="ORF">D4739_00525</name>
</gene>
<evidence type="ECO:0000313" key="6">
    <source>
        <dbReference type="Proteomes" id="UP000276542"/>
    </source>
</evidence>
<dbReference type="SUPFAM" id="SSF53474">
    <property type="entry name" value="alpha/beta-Hydrolases"/>
    <property type="match status" value="1"/>
</dbReference>
<dbReference type="Pfam" id="PF08530">
    <property type="entry name" value="PepX_C"/>
    <property type="match status" value="1"/>
</dbReference>
<evidence type="ECO:0000313" key="5">
    <source>
        <dbReference type="EMBL" id="RJS44874.1"/>
    </source>
</evidence>
<dbReference type="Gene3D" id="2.60.120.260">
    <property type="entry name" value="Galactose-binding domain-like"/>
    <property type="match status" value="1"/>
</dbReference>
<evidence type="ECO:0000256" key="3">
    <source>
        <dbReference type="SAM" id="SignalP"/>
    </source>
</evidence>
<feature type="signal peptide" evidence="3">
    <location>
        <begin position="1"/>
        <end position="34"/>
    </location>
</feature>
<sequence length="739" mass="75947">MLSMSHLSGRRIAAAVAALVTLAGPLALTGGADAAPMPAQAAAALPSGWTPRPATYPGTVVKANVAIPMSDGLSLQGDLVLPAKADGTAASGKFPVVVEITAYNKTVIAGGGGGLGGADLSYLVKRGYAFLIVDARGTGTSPGTWQVFGEREQKDAGEAVTWAAKQSWSDGTVGMVGPSYMGISQLFAAGNQPQGLKAIFPQVPGADVYRDIVASGGQLDVGFMPLWLGLVNLTGLMPTGTPDLTALSTILEHLAGSGSTSLQLALDGVLGGEKAYDGPWYRERSTLLQSVPKIQVPTFLIGGEYDLFQRGTPMIFQALQERGVPVKMILGPWNHLQGSSGADVVKAGYGTIAELQLRWFDHYVRGVADPALDSDIPDFTYYELGSGSWVKRNGYLDGQSATSYQLSGSALPTLQKGSLTTGPAQAGTAVVPPLPVSGLCTRSSSQWTAGVSSVLLGETPCDTDNRLNDLAGAVYETAPLSDDLRMLGPINVHLNASSATGDGMLSVHVSRVAPDGRVDRLTGGWQVISLAELDEARSTKIDGQIVQPWHPFTKASQRTLQPGEIAPVDVEVFPTGAVIRKGDRLRISVGAFDVPHLAPHLGVLTSAASVITLHTSPSNPSRIVLPTVSGTGATAGGGTTAAGIGGAVTDITGQLAGGAGLSLPGLGGLLPAGTDPTYDATTAAADALARTESADTTAAPATQPVSATRAVATQPWLLGGIGLFVLLLTTTWVRARKVT</sequence>
<name>A0A3A5HA10_9ACTN</name>
<dbReference type="InterPro" id="IPR000383">
    <property type="entry name" value="Xaa-Pro-like_dom"/>
</dbReference>
<dbReference type="Proteomes" id="UP000276542">
    <property type="component" value="Unassembled WGS sequence"/>
</dbReference>
<dbReference type="OrthoDB" id="5240615at2"/>
<dbReference type="GO" id="GO:0008239">
    <property type="term" value="F:dipeptidyl-peptidase activity"/>
    <property type="evidence" value="ECO:0007669"/>
    <property type="project" value="InterPro"/>
</dbReference>
<evidence type="ECO:0000256" key="1">
    <source>
        <dbReference type="ARBA" id="ARBA00022801"/>
    </source>
</evidence>
<dbReference type="SMART" id="SM00939">
    <property type="entry name" value="PepX_C"/>
    <property type="match status" value="1"/>
</dbReference>
<dbReference type="InterPro" id="IPR050585">
    <property type="entry name" value="Xaa-Pro_dipeptidyl-ppase/CocE"/>
</dbReference>
<evidence type="ECO:0000256" key="2">
    <source>
        <dbReference type="SAM" id="Phobius"/>
    </source>
</evidence>
<dbReference type="Gene3D" id="3.40.50.1820">
    <property type="entry name" value="alpha/beta hydrolase"/>
    <property type="match status" value="1"/>
</dbReference>
<dbReference type="InterPro" id="IPR008979">
    <property type="entry name" value="Galactose-bd-like_sf"/>
</dbReference>
<feature type="domain" description="Xaa-Pro dipeptidyl-peptidase C-terminal" evidence="4">
    <location>
        <begin position="357"/>
        <end position="624"/>
    </location>
</feature>
<protein>
    <submittedName>
        <fullName evidence="5">CocE/NonD family hydrolase</fullName>
    </submittedName>
</protein>
<feature type="chain" id="PRO_5017221895" evidence="3">
    <location>
        <begin position="35"/>
        <end position="739"/>
    </location>
</feature>
<keyword evidence="3" id="KW-0732">Signal</keyword>